<evidence type="ECO:0008006" key="4">
    <source>
        <dbReference type="Google" id="ProtNLM"/>
    </source>
</evidence>
<proteinExistence type="predicted"/>
<keyword evidence="3" id="KW-1185">Reference proteome</keyword>
<protein>
    <recommendedName>
        <fullName evidence="4">DUF2207 domain-containing protein</fullName>
    </recommendedName>
</protein>
<sequence>MGKKPNSLGNSQMKAPHSLHLSADNMIRSEGLDVDDQTIDATIRALLASDVLGPRLHPVRETLREEQQASEQEQPVRSASGPAWRYFLDNPPGWRVSLVILVLAILVGWPLLLLGTFGLFMAILAISYFTLGHDRSVEIGLQGFGLLSRFSPRHAEYLKDWAARQTTAMERWLSYLPESWVSGLYLPDFEAETGMPEKMQMDPFDRLYERLRNPDAEL</sequence>
<reference evidence="2 3" key="1">
    <citation type="submission" date="2022-10" db="EMBL/GenBank/DDBJ databases">
        <title>Ruegeria sp. nov., isolated from ocean surface sediments.</title>
        <authorList>
            <person name="He W."/>
            <person name="Xue H.-P."/>
            <person name="Zhang D.-F."/>
        </authorList>
    </citation>
    <scope>NUCLEOTIDE SEQUENCE [LARGE SCALE GENOMIC DNA]</scope>
    <source>
        <strain evidence="2 3">XHP0148</strain>
    </source>
</reference>
<feature type="transmembrane region" description="Helical" evidence="1">
    <location>
        <begin position="98"/>
        <end position="131"/>
    </location>
</feature>
<name>A0ABT3AH27_9RHOB</name>
<keyword evidence="1" id="KW-0812">Transmembrane</keyword>
<evidence type="ECO:0000313" key="3">
    <source>
        <dbReference type="Proteomes" id="UP001320899"/>
    </source>
</evidence>
<gene>
    <name evidence="2" type="ORF">OE747_06435</name>
</gene>
<evidence type="ECO:0000256" key="1">
    <source>
        <dbReference type="SAM" id="Phobius"/>
    </source>
</evidence>
<dbReference type="EMBL" id="JAOWLB010000003">
    <property type="protein sequence ID" value="MCV2887969.1"/>
    <property type="molecule type" value="Genomic_DNA"/>
</dbReference>
<dbReference type="Proteomes" id="UP001320899">
    <property type="component" value="Unassembled WGS sequence"/>
</dbReference>
<organism evidence="2 3">
    <name type="scientific">Ruegeria aquimaris</name>
    <dbReference type="NCBI Taxonomy" id="2984333"/>
    <lineage>
        <taxon>Bacteria</taxon>
        <taxon>Pseudomonadati</taxon>
        <taxon>Pseudomonadota</taxon>
        <taxon>Alphaproteobacteria</taxon>
        <taxon>Rhodobacterales</taxon>
        <taxon>Roseobacteraceae</taxon>
        <taxon>Ruegeria</taxon>
    </lineage>
</organism>
<keyword evidence="1" id="KW-0472">Membrane</keyword>
<evidence type="ECO:0000313" key="2">
    <source>
        <dbReference type="EMBL" id="MCV2887969.1"/>
    </source>
</evidence>
<comment type="caution">
    <text evidence="2">The sequence shown here is derived from an EMBL/GenBank/DDBJ whole genome shotgun (WGS) entry which is preliminary data.</text>
</comment>
<keyword evidence="1" id="KW-1133">Transmembrane helix</keyword>
<dbReference type="RefSeq" id="WP_263827779.1">
    <property type="nucleotide sequence ID" value="NZ_JAOWLB010000003.1"/>
</dbReference>
<accession>A0ABT3AH27</accession>